<protein>
    <submittedName>
        <fullName evidence="2">Uncharacterized protein</fullName>
    </submittedName>
</protein>
<sequence>MRSSSKHRLVKVIIGRLYNFNDRRLLHPMAVHIPNGMVPVAGLFMALGCLFNVQSLVMAAYLNLWVIFLAMPGVMMTGTASWKHRYKGIKTPLFRTKIGCSILVLLMPGIILCFQTINPVHVDNLTASDWGVTGAYLALLIPTARAGALGGRLVFGGRKKLQ</sequence>
<feature type="transmembrane region" description="Helical" evidence="1">
    <location>
        <begin position="137"/>
        <end position="155"/>
    </location>
</feature>
<accession>A0ABN6F7J0</accession>
<organism evidence="2 3">
    <name type="scientific">Desulfoluna limicola</name>
    <dbReference type="NCBI Taxonomy" id="2810562"/>
    <lineage>
        <taxon>Bacteria</taxon>
        <taxon>Pseudomonadati</taxon>
        <taxon>Thermodesulfobacteriota</taxon>
        <taxon>Desulfobacteria</taxon>
        <taxon>Desulfobacterales</taxon>
        <taxon>Desulfolunaceae</taxon>
        <taxon>Desulfoluna</taxon>
    </lineage>
</organism>
<proteinExistence type="predicted"/>
<keyword evidence="1" id="KW-0472">Membrane</keyword>
<dbReference type="EMBL" id="AP024488">
    <property type="protein sequence ID" value="BCS97696.1"/>
    <property type="molecule type" value="Genomic_DNA"/>
</dbReference>
<keyword evidence="1" id="KW-0812">Transmembrane</keyword>
<evidence type="ECO:0000256" key="1">
    <source>
        <dbReference type="SAM" id="Phobius"/>
    </source>
</evidence>
<dbReference type="Proteomes" id="UP001320148">
    <property type="component" value="Chromosome"/>
</dbReference>
<name>A0ABN6F7J0_9BACT</name>
<feature type="transmembrane region" description="Helical" evidence="1">
    <location>
        <begin position="59"/>
        <end position="77"/>
    </location>
</feature>
<keyword evidence="1" id="KW-1133">Transmembrane helix</keyword>
<reference evidence="2 3" key="1">
    <citation type="submission" date="2021-02" db="EMBL/GenBank/DDBJ databases">
        <title>Complete genome of Desulfoluna sp. strain ASN36.</title>
        <authorList>
            <person name="Takahashi A."/>
            <person name="Kojima H."/>
            <person name="Fukui M."/>
        </authorList>
    </citation>
    <scope>NUCLEOTIDE SEQUENCE [LARGE SCALE GENOMIC DNA]</scope>
    <source>
        <strain evidence="2 3">ASN36</strain>
    </source>
</reference>
<evidence type="ECO:0000313" key="2">
    <source>
        <dbReference type="EMBL" id="BCS97696.1"/>
    </source>
</evidence>
<gene>
    <name evidence="2" type="ORF">DSLASN_33280</name>
</gene>
<dbReference type="RefSeq" id="WP_236889097.1">
    <property type="nucleotide sequence ID" value="NZ_AP024488.1"/>
</dbReference>
<keyword evidence="3" id="KW-1185">Reference proteome</keyword>
<evidence type="ECO:0000313" key="3">
    <source>
        <dbReference type="Proteomes" id="UP001320148"/>
    </source>
</evidence>
<feature type="transmembrane region" description="Helical" evidence="1">
    <location>
        <begin position="33"/>
        <end position="53"/>
    </location>
</feature>
<feature type="transmembrane region" description="Helical" evidence="1">
    <location>
        <begin position="98"/>
        <end position="117"/>
    </location>
</feature>